<dbReference type="PROSITE" id="PS50812">
    <property type="entry name" value="PWWP"/>
    <property type="match status" value="1"/>
</dbReference>
<dbReference type="SUPFAM" id="SSF63748">
    <property type="entry name" value="Tudor/PWWP/MBT"/>
    <property type="match status" value="1"/>
</dbReference>
<dbReference type="Gene3D" id="2.30.30.140">
    <property type="match status" value="1"/>
</dbReference>
<name>A0A9K3NFR2_HELAN</name>
<dbReference type="Gramene" id="mRNA:HanXRQr2_Chr07g0294201">
    <property type="protein sequence ID" value="mRNA:HanXRQr2_Chr07g0294201"/>
    <property type="gene ID" value="HanXRQr2_Chr07g0294201"/>
</dbReference>
<comment type="caution">
    <text evidence="2">The sequence shown here is derived from an EMBL/GenBank/DDBJ whole genome shotgun (WGS) entry which is preliminary data.</text>
</comment>
<proteinExistence type="predicted"/>
<evidence type="ECO:0000259" key="1">
    <source>
        <dbReference type="PROSITE" id="PS50812"/>
    </source>
</evidence>
<evidence type="ECO:0000313" key="2">
    <source>
        <dbReference type="EMBL" id="KAF5798546.1"/>
    </source>
</evidence>
<reference evidence="2" key="1">
    <citation type="journal article" date="2017" name="Nature">
        <title>The sunflower genome provides insights into oil metabolism, flowering and Asterid evolution.</title>
        <authorList>
            <person name="Badouin H."/>
            <person name="Gouzy J."/>
            <person name="Grassa C.J."/>
            <person name="Murat F."/>
            <person name="Staton S.E."/>
            <person name="Cottret L."/>
            <person name="Lelandais-Briere C."/>
            <person name="Owens G.L."/>
            <person name="Carrere S."/>
            <person name="Mayjonade B."/>
            <person name="Legrand L."/>
            <person name="Gill N."/>
            <person name="Kane N.C."/>
            <person name="Bowers J.E."/>
            <person name="Hubner S."/>
            <person name="Bellec A."/>
            <person name="Berard A."/>
            <person name="Berges H."/>
            <person name="Blanchet N."/>
            <person name="Boniface M.C."/>
            <person name="Brunel D."/>
            <person name="Catrice O."/>
            <person name="Chaidir N."/>
            <person name="Claudel C."/>
            <person name="Donnadieu C."/>
            <person name="Faraut T."/>
            <person name="Fievet G."/>
            <person name="Helmstetter N."/>
            <person name="King M."/>
            <person name="Knapp S.J."/>
            <person name="Lai Z."/>
            <person name="Le Paslier M.C."/>
            <person name="Lippi Y."/>
            <person name="Lorenzon L."/>
            <person name="Mandel J.R."/>
            <person name="Marage G."/>
            <person name="Marchand G."/>
            <person name="Marquand E."/>
            <person name="Bret-Mestries E."/>
            <person name="Morien E."/>
            <person name="Nambeesan S."/>
            <person name="Nguyen T."/>
            <person name="Pegot-Espagnet P."/>
            <person name="Pouilly N."/>
            <person name="Raftis F."/>
            <person name="Sallet E."/>
            <person name="Schiex T."/>
            <person name="Thomas J."/>
            <person name="Vandecasteele C."/>
            <person name="Vares D."/>
            <person name="Vear F."/>
            <person name="Vautrin S."/>
            <person name="Crespi M."/>
            <person name="Mangin B."/>
            <person name="Burke J.M."/>
            <person name="Salse J."/>
            <person name="Munos S."/>
            <person name="Vincourt P."/>
            <person name="Rieseberg L.H."/>
            <person name="Langlade N.B."/>
        </authorList>
    </citation>
    <scope>NUCLEOTIDE SEQUENCE</scope>
    <source>
        <tissue evidence="2">Leaves</tissue>
    </source>
</reference>
<keyword evidence="3" id="KW-1185">Reference proteome</keyword>
<feature type="domain" description="PWWP" evidence="1">
    <location>
        <begin position="7"/>
        <end position="64"/>
    </location>
</feature>
<dbReference type="InterPro" id="IPR000313">
    <property type="entry name" value="PWWP_dom"/>
</dbReference>
<protein>
    <submittedName>
        <fullName evidence="2">PWWP domain-containing protein</fullName>
    </submittedName>
</protein>
<dbReference type="Proteomes" id="UP000215914">
    <property type="component" value="Unassembled WGS sequence"/>
</dbReference>
<reference evidence="2" key="2">
    <citation type="submission" date="2020-06" db="EMBL/GenBank/DDBJ databases">
        <title>Helianthus annuus Genome sequencing and assembly Release 2.</title>
        <authorList>
            <person name="Gouzy J."/>
            <person name="Langlade N."/>
            <person name="Munos S."/>
        </authorList>
    </citation>
    <scope>NUCLEOTIDE SEQUENCE</scope>
    <source>
        <tissue evidence="2">Leaves</tissue>
    </source>
</reference>
<dbReference type="AlphaFoldDB" id="A0A9K3NFR2"/>
<gene>
    <name evidence="2" type="ORF">HanXRQr2_Chr07g0294201</name>
</gene>
<evidence type="ECO:0000313" key="3">
    <source>
        <dbReference type="Proteomes" id="UP000215914"/>
    </source>
</evidence>
<sequence>MENQFHEGDLVWAKVNHHLWWLGIINHEPPLSTDGKKVESLATITNFDDLRFVEREDVGLITRE</sequence>
<dbReference type="EMBL" id="MNCJ02000322">
    <property type="protein sequence ID" value="KAF5798546.1"/>
    <property type="molecule type" value="Genomic_DNA"/>
</dbReference>
<organism evidence="2 3">
    <name type="scientific">Helianthus annuus</name>
    <name type="common">Common sunflower</name>
    <dbReference type="NCBI Taxonomy" id="4232"/>
    <lineage>
        <taxon>Eukaryota</taxon>
        <taxon>Viridiplantae</taxon>
        <taxon>Streptophyta</taxon>
        <taxon>Embryophyta</taxon>
        <taxon>Tracheophyta</taxon>
        <taxon>Spermatophyta</taxon>
        <taxon>Magnoliopsida</taxon>
        <taxon>eudicotyledons</taxon>
        <taxon>Gunneridae</taxon>
        <taxon>Pentapetalae</taxon>
        <taxon>asterids</taxon>
        <taxon>campanulids</taxon>
        <taxon>Asterales</taxon>
        <taxon>Asteraceae</taxon>
        <taxon>Asteroideae</taxon>
        <taxon>Heliantheae alliance</taxon>
        <taxon>Heliantheae</taxon>
        <taxon>Helianthus</taxon>
    </lineage>
</organism>
<accession>A0A9K3NFR2</accession>